<name>A0ABN8MMI1_9CNID</name>
<proteinExistence type="inferred from homology"/>
<comment type="similarity">
    <text evidence="1 2">Belongs to the cytochrome P450 family.</text>
</comment>
<evidence type="ECO:0008006" key="6">
    <source>
        <dbReference type="Google" id="ProtNLM"/>
    </source>
</evidence>
<dbReference type="InterPro" id="IPR039983">
    <property type="entry name" value="CYP46A1"/>
</dbReference>
<keyword evidence="5" id="KW-1185">Reference proteome</keyword>
<feature type="transmembrane region" description="Helical" evidence="3">
    <location>
        <begin position="12"/>
        <end position="43"/>
    </location>
</feature>
<dbReference type="InterPro" id="IPR036396">
    <property type="entry name" value="Cyt_P450_sf"/>
</dbReference>
<dbReference type="InterPro" id="IPR017972">
    <property type="entry name" value="Cyt_P450_CS"/>
</dbReference>
<reference evidence="4 5" key="1">
    <citation type="submission" date="2022-05" db="EMBL/GenBank/DDBJ databases">
        <authorList>
            <consortium name="Genoscope - CEA"/>
            <person name="William W."/>
        </authorList>
    </citation>
    <scope>NUCLEOTIDE SEQUENCE [LARGE SCALE GENOMIC DNA]</scope>
</reference>
<accession>A0ABN8MMI1</accession>
<keyword evidence="2" id="KW-0408">Iron</keyword>
<organism evidence="4 5">
    <name type="scientific">Porites evermanni</name>
    <dbReference type="NCBI Taxonomy" id="104178"/>
    <lineage>
        <taxon>Eukaryota</taxon>
        <taxon>Metazoa</taxon>
        <taxon>Cnidaria</taxon>
        <taxon>Anthozoa</taxon>
        <taxon>Hexacorallia</taxon>
        <taxon>Scleractinia</taxon>
        <taxon>Fungiina</taxon>
        <taxon>Poritidae</taxon>
        <taxon>Porites</taxon>
    </lineage>
</organism>
<dbReference type="InterPro" id="IPR002401">
    <property type="entry name" value="Cyt_P450_E_grp-I"/>
</dbReference>
<dbReference type="PANTHER" id="PTHR24293">
    <property type="entry name" value="CYTOCHROME P450 FAMILY 46 SUBFAMILY A"/>
    <property type="match status" value="1"/>
</dbReference>
<keyword evidence="2" id="KW-0349">Heme</keyword>
<evidence type="ECO:0000313" key="4">
    <source>
        <dbReference type="EMBL" id="CAH3030945.1"/>
    </source>
</evidence>
<dbReference type="PRINTS" id="PR00385">
    <property type="entry name" value="P450"/>
</dbReference>
<gene>
    <name evidence="4" type="ORF">PEVE_00038751</name>
</gene>
<keyword evidence="3" id="KW-0812">Transmembrane</keyword>
<evidence type="ECO:0000256" key="1">
    <source>
        <dbReference type="ARBA" id="ARBA00010617"/>
    </source>
</evidence>
<evidence type="ECO:0000256" key="3">
    <source>
        <dbReference type="SAM" id="Phobius"/>
    </source>
</evidence>
<evidence type="ECO:0000313" key="5">
    <source>
        <dbReference type="Proteomes" id="UP001159427"/>
    </source>
</evidence>
<keyword evidence="3" id="KW-1133">Transmembrane helix</keyword>
<dbReference type="Pfam" id="PF00067">
    <property type="entry name" value="p450"/>
    <property type="match status" value="1"/>
</dbReference>
<dbReference type="PANTHER" id="PTHR24293:SF0">
    <property type="entry name" value="CYP46A1 PROTEIN-RELATED"/>
    <property type="match status" value="1"/>
</dbReference>
<keyword evidence="3" id="KW-0472">Membrane</keyword>
<dbReference type="Proteomes" id="UP001159427">
    <property type="component" value="Unassembled WGS sequence"/>
</dbReference>
<dbReference type="PROSITE" id="PS00086">
    <property type="entry name" value="CYTOCHROME_P450"/>
    <property type="match status" value="1"/>
</dbReference>
<keyword evidence="2" id="KW-0479">Metal-binding</keyword>
<keyword evidence="2" id="KW-0560">Oxidoreductase</keyword>
<dbReference type="Gene3D" id="1.10.630.10">
    <property type="entry name" value="Cytochrome P450"/>
    <property type="match status" value="1"/>
</dbReference>
<comment type="caution">
    <text evidence="4">The sequence shown here is derived from an EMBL/GenBank/DDBJ whole genome shotgun (WGS) entry which is preliminary data.</text>
</comment>
<keyword evidence="2" id="KW-0503">Monooxygenase</keyword>
<dbReference type="SUPFAM" id="SSF48264">
    <property type="entry name" value="Cytochrome P450"/>
    <property type="match status" value="1"/>
</dbReference>
<dbReference type="InterPro" id="IPR001128">
    <property type="entry name" value="Cyt_P450"/>
</dbReference>
<dbReference type="CDD" id="cd20613">
    <property type="entry name" value="CYP46A1-like"/>
    <property type="match status" value="1"/>
</dbReference>
<protein>
    <recommendedName>
        <fullName evidence="6">Cytochrome P450</fullName>
    </recommendedName>
</protein>
<sequence>MRLVYFVSEMALAFVLSAIFIAVVSLLSLIFTAFSIYLVYIHWRFSHIPGPKRDSFFLGNVPLIRREREKGKIMSELMQELHSIYGPVVLMWGFHRPFLFVSDRELAKKCLLTLNLPKNPRVYGHLGYPFGHRLLGRGLVTETDHGVWQKQRALLNPAFHRRYLMNLMSAFNNSCDLFLAKLDEMADGETVVNMAEEFARVTLDVIGKVAFDIDVDVIRDANSPFPSAVSKGLKGVQESIRTPFSQLLGLVFPSQSGLAEAIKFIREFAGKVLKERQEAVLREDETPNDILAHILKVAESESSLSFEDLIDQFVTFFVAGQETTSNQLSFTLFEILKHPNVENRIIQEIETVLGSRQFVEHKDLGNLQYLGQTLKEGLRFHPPVGGTTRITTKEENLGGLTIPAGTSINISWFILQRLSDAWSEPEKFDPDRFSPDKQIPQSVYYPFSVGPRTCIGQTFAQFEARVLMARLLQEFELTLLPGQHKMIHEERLTLRPKGGVLCTIKRRGLKQE</sequence>
<dbReference type="EMBL" id="CALNXI010000667">
    <property type="protein sequence ID" value="CAH3030945.1"/>
    <property type="molecule type" value="Genomic_DNA"/>
</dbReference>
<evidence type="ECO:0000256" key="2">
    <source>
        <dbReference type="RuleBase" id="RU000461"/>
    </source>
</evidence>
<dbReference type="PRINTS" id="PR00463">
    <property type="entry name" value="EP450I"/>
</dbReference>